<feature type="transmembrane region" description="Helical" evidence="5">
    <location>
        <begin position="182"/>
        <end position="203"/>
    </location>
</feature>
<protein>
    <submittedName>
        <fullName evidence="7">Uncharacterized protein</fullName>
    </submittedName>
</protein>
<accession>A0AAD7FI66</accession>
<dbReference type="Pfam" id="PF04756">
    <property type="entry name" value="OST3_OST6"/>
    <property type="match status" value="1"/>
</dbReference>
<keyword evidence="3 5" id="KW-1133">Transmembrane helix</keyword>
<keyword evidence="8" id="KW-1185">Reference proteome</keyword>
<dbReference type="Gene3D" id="3.40.30.10">
    <property type="entry name" value="Glutaredoxin"/>
    <property type="match status" value="1"/>
</dbReference>
<comment type="subcellular location">
    <subcellularLocation>
        <location evidence="1">Membrane</location>
        <topology evidence="1">Multi-pass membrane protein</topology>
    </subcellularLocation>
</comment>
<evidence type="ECO:0000313" key="8">
    <source>
        <dbReference type="Proteomes" id="UP001221142"/>
    </source>
</evidence>
<proteinExistence type="predicted"/>
<evidence type="ECO:0000256" key="2">
    <source>
        <dbReference type="ARBA" id="ARBA00022692"/>
    </source>
</evidence>
<organism evidence="7 8">
    <name type="scientific">Roridomyces roridus</name>
    <dbReference type="NCBI Taxonomy" id="1738132"/>
    <lineage>
        <taxon>Eukaryota</taxon>
        <taxon>Fungi</taxon>
        <taxon>Dikarya</taxon>
        <taxon>Basidiomycota</taxon>
        <taxon>Agaricomycotina</taxon>
        <taxon>Agaricomycetes</taxon>
        <taxon>Agaricomycetidae</taxon>
        <taxon>Agaricales</taxon>
        <taxon>Marasmiineae</taxon>
        <taxon>Mycenaceae</taxon>
        <taxon>Roridomyces</taxon>
    </lineage>
</organism>
<evidence type="ECO:0000313" key="7">
    <source>
        <dbReference type="EMBL" id="KAJ7620180.1"/>
    </source>
</evidence>
<feature type="signal peptide" evidence="6">
    <location>
        <begin position="1"/>
        <end position="22"/>
    </location>
</feature>
<evidence type="ECO:0000256" key="5">
    <source>
        <dbReference type="SAM" id="Phobius"/>
    </source>
</evidence>
<keyword evidence="6" id="KW-0732">Signal</keyword>
<dbReference type="AlphaFoldDB" id="A0AAD7FI66"/>
<reference evidence="7" key="1">
    <citation type="submission" date="2023-03" db="EMBL/GenBank/DDBJ databases">
        <title>Massive genome expansion in bonnet fungi (Mycena s.s.) driven by repeated elements and novel gene families across ecological guilds.</title>
        <authorList>
            <consortium name="Lawrence Berkeley National Laboratory"/>
            <person name="Harder C.B."/>
            <person name="Miyauchi S."/>
            <person name="Viragh M."/>
            <person name="Kuo A."/>
            <person name="Thoen E."/>
            <person name="Andreopoulos B."/>
            <person name="Lu D."/>
            <person name="Skrede I."/>
            <person name="Drula E."/>
            <person name="Henrissat B."/>
            <person name="Morin E."/>
            <person name="Kohler A."/>
            <person name="Barry K."/>
            <person name="LaButti K."/>
            <person name="Morin E."/>
            <person name="Salamov A."/>
            <person name="Lipzen A."/>
            <person name="Mereny Z."/>
            <person name="Hegedus B."/>
            <person name="Baldrian P."/>
            <person name="Stursova M."/>
            <person name="Weitz H."/>
            <person name="Taylor A."/>
            <person name="Grigoriev I.V."/>
            <person name="Nagy L.G."/>
            <person name="Martin F."/>
            <person name="Kauserud H."/>
        </authorList>
    </citation>
    <scope>NUCLEOTIDE SEQUENCE</scope>
    <source>
        <strain evidence="7">9284</strain>
    </source>
</reference>
<gene>
    <name evidence="7" type="ORF">FB45DRAFT_839468</name>
</gene>
<evidence type="ECO:0000256" key="4">
    <source>
        <dbReference type="ARBA" id="ARBA00023136"/>
    </source>
</evidence>
<dbReference type="Proteomes" id="UP001221142">
    <property type="component" value="Unassembled WGS sequence"/>
</dbReference>
<sequence>MHSPPLLSFLLVLALTIRNAIADPSAAHQKLIALATAGGGIIDLDMDTLELLLSPDRHWSSAIHTTDNGKLLECSKCNEFIPSWTSVANAWTKVPEEHRNAHFFATLDLSGGHNPLLSRDTTAVTPVVFAMPPTQGPRASAEAYDLLNLRYKFDNGFGAEPLAEFISKYTPIPIPYPEPFNWARWITIGVGILSVVVGALRWIAAVVSRCMISGFGLTGVQMAG</sequence>
<comment type="caution">
    <text evidence="7">The sequence shown here is derived from an EMBL/GenBank/DDBJ whole genome shotgun (WGS) entry which is preliminary data.</text>
</comment>
<dbReference type="EMBL" id="JARKIF010000017">
    <property type="protein sequence ID" value="KAJ7620180.1"/>
    <property type="molecule type" value="Genomic_DNA"/>
</dbReference>
<keyword evidence="2 5" id="KW-0812">Transmembrane</keyword>
<evidence type="ECO:0000256" key="6">
    <source>
        <dbReference type="SAM" id="SignalP"/>
    </source>
</evidence>
<dbReference type="GO" id="GO:0016020">
    <property type="term" value="C:membrane"/>
    <property type="evidence" value="ECO:0007669"/>
    <property type="project" value="UniProtKB-SubCell"/>
</dbReference>
<dbReference type="InterPro" id="IPR021149">
    <property type="entry name" value="OligosaccharylTrfase_OST3/OST6"/>
</dbReference>
<name>A0AAD7FI66_9AGAR</name>
<evidence type="ECO:0000256" key="1">
    <source>
        <dbReference type="ARBA" id="ARBA00004141"/>
    </source>
</evidence>
<keyword evidence="4 5" id="KW-0472">Membrane</keyword>
<evidence type="ECO:0000256" key="3">
    <source>
        <dbReference type="ARBA" id="ARBA00022989"/>
    </source>
</evidence>
<feature type="chain" id="PRO_5041958553" evidence="6">
    <location>
        <begin position="23"/>
        <end position="224"/>
    </location>
</feature>